<name>A0ABR6TLJ1_9FIRM</name>
<evidence type="ECO:0000256" key="1">
    <source>
        <dbReference type="SAM" id="Coils"/>
    </source>
</evidence>
<evidence type="ECO:0000313" key="3">
    <source>
        <dbReference type="Proteomes" id="UP000713904"/>
    </source>
</evidence>
<reference evidence="2 3" key="1">
    <citation type="submission" date="2020-05" db="EMBL/GenBank/DDBJ databases">
        <title>Draft genome of xy-202 and genomic insight in genome of the genus Peptostreptococcus.</title>
        <authorList>
            <person name="Zhang Z."/>
        </authorList>
    </citation>
    <scope>NUCLEOTIDE SEQUENCE [LARGE SCALE GENOMIC DNA]</scope>
    <source>
        <strain evidence="2 3">DSM 27025</strain>
    </source>
</reference>
<protein>
    <recommendedName>
        <fullName evidence="4">CRISPR type III A-associated protein Csm5</fullName>
    </recommendedName>
</protein>
<dbReference type="Proteomes" id="UP000713904">
    <property type="component" value="Unassembled WGS sequence"/>
</dbReference>
<dbReference type="EMBL" id="JABGBW010000003">
    <property type="protein sequence ID" value="MBC2576270.1"/>
    <property type="molecule type" value="Genomic_DNA"/>
</dbReference>
<keyword evidence="1" id="KW-0175">Coiled coil</keyword>
<evidence type="ECO:0008006" key="4">
    <source>
        <dbReference type="Google" id="ProtNLM"/>
    </source>
</evidence>
<dbReference type="RefSeq" id="WP_185624284.1">
    <property type="nucleotide sequence ID" value="NZ_JABGBW010000003.1"/>
</dbReference>
<organism evidence="2 3">
    <name type="scientific">Peptostreptococcus canis</name>
    <dbReference type="NCBI Taxonomy" id="1159213"/>
    <lineage>
        <taxon>Bacteria</taxon>
        <taxon>Bacillati</taxon>
        <taxon>Bacillota</taxon>
        <taxon>Clostridia</taxon>
        <taxon>Peptostreptococcales</taxon>
        <taxon>Peptostreptococcaceae</taxon>
        <taxon>Peptostreptococcus</taxon>
    </lineage>
</organism>
<gene>
    <name evidence="2" type="ORF">HLB29_06180</name>
</gene>
<sequence>MEIKFRTVSPVILSGRSSFALYKGIDYEKVDSQEINIVYPFFSYENRNNKSDKIFEKAKSYYIPASSLKGSILVNKNDNKNKSKEENLFRQNTIFRDVLIKKEHIILNKLWKFQYLYQELKENNKENKKPKYEEFFPAVGVEMLNTGVDLVGNILIKDIEKNLKEKFEKRLNETCCLTDNKLIKYLSEIDDRIQKIKDLKIVEEDRKNTIKELEDIKNAISKLRKSGKKYIFLGGYKGLIGSLIKIEGKNIRNGFYIDKETMLPYGLVEVIKY</sequence>
<keyword evidence="3" id="KW-1185">Reference proteome</keyword>
<feature type="coiled-coil region" evidence="1">
    <location>
        <begin position="199"/>
        <end position="226"/>
    </location>
</feature>
<evidence type="ECO:0000313" key="2">
    <source>
        <dbReference type="EMBL" id="MBC2576270.1"/>
    </source>
</evidence>
<proteinExistence type="predicted"/>
<accession>A0ABR6TLJ1</accession>
<comment type="caution">
    <text evidence="2">The sequence shown here is derived from an EMBL/GenBank/DDBJ whole genome shotgun (WGS) entry which is preliminary data.</text>
</comment>